<reference evidence="6" key="1">
    <citation type="submission" date="2013-07" db="EMBL/GenBank/DDBJ databases">
        <title>The Genome Sequence of Cryptococcus dejecticola CBS10117.</title>
        <authorList>
            <consortium name="The Broad Institute Genome Sequencing Platform"/>
            <person name="Cuomo C."/>
            <person name="Litvintseva A."/>
            <person name="Chen Y."/>
            <person name="Heitman J."/>
            <person name="Sun S."/>
            <person name="Springer D."/>
            <person name="Dromer F."/>
            <person name="Young S.K."/>
            <person name="Zeng Q."/>
            <person name="Gargeya S."/>
            <person name="Fitzgerald M."/>
            <person name="Abouelleil A."/>
            <person name="Alvarado L."/>
            <person name="Berlin A.M."/>
            <person name="Chapman S.B."/>
            <person name="Dewar J."/>
            <person name="Goldberg J."/>
            <person name="Griggs A."/>
            <person name="Gujja S."/>
            <person name="Hansen M."/>
            <person name="Howarth C."/>
            <person name="Imamovic A."/>
            <person name="Larimer J."/>
            <person name="McCowan C."/>
            <person name="Murphy C."/>
            <person name="Pearson M."/>
            <person name="Priest M."/>
            <person name="Roberts A."/>
            <person name="Saif S."/>
            <person name="Shea T."/>
            <person name="Sykes S."/>
            <person name="Wortman J."/>
            <person name="Nusbaum C."/>
            <person name="Birren B."/>
        </authorList>
    </citation>
    <scope>NUCLEOTIDE SEQUENCE [LARGE SCALE GENOMIC DNA]</scope>
    <source>
        <strain evidence="6">CBS 10117</strain>
    </source>
</reference>
<dbReference type="PANTHER" id="PTHR31733">
    <property type="entry name" value="RIBONUCLEASE KAPPA"/>
    <property type="match status" value="1"/>
</dbReference>
<dbReference type="AlphaFoldDB" id="A0A1A5ZX47"/>
<proteinExistence type="predicted"/>
<dbReference type="InterPro" id="IPR026770">
    <property type="entry name" value="RNase_K"/>
</dbReference>
<accession>A0A1A5ZX47</accession>
<evidence type="ECO:0000313" key="8">
    <source>
        <dbReference type="Proteomes" id="UP000078595"/>
    </source>
</evidence>
<reference evidence="7" key="3">
    <citation type="submission" date="2024-02" db="EMBL/GenBank/DDBJ databases">
        <title>Comparative genomics of Cryptococcus and Kwoniella reveals pathogenesis evolution and contrasting modes of karyotype evolution via chromosome fusion or intercentromeric recombination.</title>
        <authorList>
            <person name="Coelho M.A."/>
            <person name="David-Palma M."/>
            <person name="Shea T."/>
            <person name="Bowers K."/>
            <person name="McGinley-Smith S."/>
            <person name="Mohammad A.W."/>
            <person name="Gnirke A."/>
            <person name="Yurkov A.M."/>
            <person name="Nowrousian M."/>
            <person name="Sun S."/>
            <person name="Cuomo C.A."/>
            <person name="Heitman J."/>
        </authorList>
    </citation>
    <scope>NUCLEOTIDE SEQUENCE</scope>
    <source>
        <strain evidence="7">CBS 10117</strain>
    </source>
</reference>
<dbReference type="EMBL" id="KI894035">
    <property type="protein sequence ID" value="OBR82381.1"/>
    <property type="molecule type" value="Genomic_DNA"/>
</dbReference>
<evidence type="ECO:0000256" key="1">
    <source>
        <dbReference type="ARBA" id="ARBA00004141"/>
    </source>
</evidence>
<evidence type="ECO:0000256" key="2">
    <source>
        <dbReference type="ARBA" id="ARBA00022692"/>
    </source>
</evidence>
<dbReference type="Proteomes" id="UP000078595">
    <property type="component" value="Chromosome 11"/>
</dbReference>
<dbReference type="GO" id="GO:0016020">
    <property type="term" value="C:membrane"/>
    <property type="evidence" value="ECO:0007669"/>
    <property type="project" value="UniProtKB-SubCell"/>
</dbReference>
<gene>
    <name evidence="6" type="ORF">I303_07140</name>
    <name evidence="7" type="ORF">I303_108536</name>
</gene>
<dbReference type="KEGG" id="kdj:28970839"/>
<keyword evidence="4 5" id="KW-0472">Membrane</keyword>
<reference evidence="7" key="2">
    <citation type="submission" date="2013-07" db="EMBL/GenBank/DDBJ databases">
        <authorList>
            <consortium name="The Broad Institute Genome Sequencing Platform"/>
            <person name="Cuomo C."/>
            <person name="Litvintseva A."/>
            <person name="Chen Y."/>
            <person name="Heitman J."/>
            <person name="Sun S."/>
            <person name="Springer D."/>
            <person name="Dromer F."/>
            <person name="Young S.K."/>
            <person name="Zeng Q."/>
            <person name="Gargeya S."/>
            <person name="Fitzgerald M."/>
            <person name="Abouelleil A."/>
            <person name="Alvarado L."/>
            <person name="Berlin A.M."/>
            <person name="Chapman S.B."/>
            <person name="Dewar J."/>
            <person name="Goldberg J."/>
            <person name="Griggs A."/>
            <person name="Gujja S."/>
            <person name="Hansen M."/>
            <person name="Howarth C."/>
            <person name="Imamovic A."/>
            <person name="Larimer J."/>
            <person name="McCowan C."/>
            <person name="Murphy C."/>
            <person name="Pearson M."/>
            <person name="Priest M."/>
            <person name="Roberts A."/>
            <person name="Saif S."/>
            <person name="Shea T."/>
            <person name="Sykes S."/>
            <person name="Wortman J."/>
            <person name="Nusbaum C."/>
            <person name="Birren B."/>
        </authorList>
    </citation>
    <scope>NUCLEOTIDE SEQUENCE</scope>
    <source>
        <strain evidence="7">CBS 10117</strain>
    </source>
</reference>
<evidence type="ECO:0000256" key="5">
    <source>
        <dbReference type="SAM" id="Phobius"/>
    </source>
</evidence>
<keyword evidence="8" id="KW-1185">Reference proteome</keyword>
<comment type="subcellular location">
    <subcellularLocation>
        <location evidence="1">Membrane</location>
        <topology evidence="1">Multi-pass membrane protein</topology>
    </subcellularLocation>
</comment>
<protein>
    <submittedName>
        <fullName evidence="6">Uncharacterized protein</fullName>
    </submittedName>
</protein>
<dbReference type="GO" id="GO:0004521">
    <property type="term" value="F:RNA endonuclease activity"/>
    <property type="evidence" value="ECO:0007669"/>
    <property type="project" value="InterPro"/>
</dbReference>
<dbReference type="VEuPathDB" id="FungiDB:I303_07140"/>
<name>A0A1A5ZX47_9TREE</name>
<feature type="transmembrane region" description="Helical" evidence="5">
    <location>
        <begin position="12"/>
        <end position="35"/>
    </location>
</feature>
<feature type="transmembrane region" description="Helical" evidence="5">
    <location>
        <begin position="55"/>
        <end position="75"/>
    </location>
</feature>
<dbReference type="OrthoDB" id="67317at2759"/>
<dbReference type="EMBL" id="CP144540">
    <property type="protein sequence ID" value="WWC65914.1"/>
    <property type="molecule type" value="Genomic_DNA"/>
</dbReference>
<evidence type="ECO:0000256" key="4">
    <source>
        <dbReference type="ARBA" id="ARBA00023136"/>
    </source>
</evidence>
<sequence length="89" mass="9489">MPINIKPVVGPGLAGCCTVFSILGIVILLALGSFFGRHVEGLTGSTKDPKDPDHVAKMCYAAAIIYGAFIVFCGLQMAVHRRYPRGVQL</sequence>
<organism evidence="6">
    <name type="scientific">Kwoniella dejecticola CBS 10117</name>
    <dbReference type="NCBI Taxonomy" id="1296121"/>
    <lineage>
        <taxon>Eukaryota</taxon>
        <taxon>Fungi</taxon>
        <taxon>Dikarya</taxon>
        <taxon>Basidiomycota</taxon>
        <taxon>Agaricomycotina</taxon>
        <taxon>Tremellomycetes</taxon>
        <taxon>Tremellales</taxon>
        <taxon>Cryptococcaceae</taxon>
        <taxon>Kwoniella</taxon>
    </lineage>
</organism>
<evidence type="ECO:0000313" key="6">
    <source>
        <dbReference type="EMBL" id="OBR82381.1"/>
    </source>
</evidence>
<dbReference type="GeneID" id="28970839"/>
<dbReference type="RefSeq" id="XP_018260223.1">
    <property type="nucleotide sequence ID" value="XM_018410414.1"/>
</dbReference>
<evidence type="ECO:0000256" key="3">
    <source>
        <dbReference type="ARBA" id="ARBA00022989"/>
    </source>
</evidence>
<dbReference type="InterPro" id="IPR056552">
    <property type="entry name" value="Ribonucl_Kappa"/>
</dbReference>
<evidence type="ECO:0000313" key="7">
    <source>
        <dbReference type="EMBL" id="WWC65914.1"/>
    </source>
</evidence>
<dbReference type="Pfam" id="PF23489">
    <property type="entry name" value="V-ATPase_su_f"/>
    <property type="match status" value="1"/>
</dbReference>
<dbReference type="STRING" id="1296121.A0A1A5ZX47"/>
<keyword evidence="3 5" id="KW-1133">Transmembrane helix</keyword>
<keyword evidence="2 5" id="KW-0812">Transmembrane</keyword>